<protein>
    <submittedName>
        <fullName evidence="2">Putative secreted peptide</fullName>
    </submittedName>
</protein>
<organism evidence="2">
    <name type="scientific">Anopheles braziliensis</name>
    <dbReference type="NCBI Taxonomy" id="58242"/>
    <lineage>
        <taxon>Eukaryota</taxon>
        <taxon>Metazoa</taxon>
        <taxon>Ecdysozoa</taxon>
        <taxon>Arthropoda</taxon>
        <taxon>Hexapoda</taxon>
        <taxon>Insecta</taxon>
        <taxon>Pterygota</taxon>
        <taxon>Neoptera</taxon>
        <taxon>Endopterygota</taxon>
        <taxon>Diptera</taxon>
        <taxon>Nematocera</taxon>
        <taxon>Culicoidea</taxon>
        <taxon>Culicidae</taxon>
        <taxon>Anophelinae</taxon>
        <taxon>Anopheles</taxon>
    </lineage>
</organism>
<feature type="region of interest" description="Disordered" evidence="1">
    <location>
        <begin position="11"/>
        <end position="70"/>
    </location>
</feature>
<dbReference type="EMBL" id="GGFM01011998">
    <property type="protein sequence ID" value="MBW32749.1"/>
    <property type="molecule type" value="Transcribed_RNA"/>
</dbReference>
<evidence type="ECO:0000256" key="1">
    <source>
        <dbReference type="SAM" id="MobiDB-lite"/>
    </source>
</evidence>
<feature type="compositionally biased region" description="Polar residues" evidence="1">
    <location>
        <begin position="57"/>
        <end position="70"/>
    </location>
</feature>
<evidence type="ECO:0000313" key="2">
    <source>
        <dbReference type="EMBL" id="MBW32749.1"/>
    </source>
</evidence>
<name>A0A2M3ZW68_9DIPT</name>
<proteinExistence type="predicted"/>
<reference evidence="2" key="1">
    <citation type="submission" date="2018-01" db="EMBL/GenBank/DDBJ databases">
        <title>An insight into the sialome of Amazonian anophelines.</title>
        <authorList>
            <person name="Ribeiro J.M."/>
            <person name="Scarpassa V."/>
            <person name="Calvo E."/>
        </authorList>
    </citation>
    <scope>NUCLEOTIDE SEQUENCE</scope>
    <source>
        <tissue evidence="2">Salivary glands</tissue>
    </source>
</reference>
<accession>A0A2M3ZW68</accession>
<sequence>MRASVCLLSLSIPLPPHTSNPNLNLDQPRYRSMPRSLRRPSEETQRSPTKSSSSSSPNNNHRGAVPTTTA</sequence>
<dbReference type="AlphaFoldDB" id="A0A2M3ZW68"/>